<dbReference type="AlphaFoldDB" id="M1JLX8"/>
<dbReference type="VEuPathDB" id="MicrosporidiaDB:M970_091470"/>
<dbReference type="SUPFAM" id="SSF50978">
    <property type="entry name" value="WD40 repeat-like"/>
    <property type="match status" value="1"/>
</dbReference>
<evidence type="ECO:0000313" key="1">
    <source>
        <dbReference type="EMBL" id="AGE96514.1"/>
    </source>
</evidence>
<dbReference type="VEuPathDB" id="MicrosporidiaDB:AEWR_091470"/>
<name>M1JLX8_ENCCN</name>
<dbReference type="InterPro" id="IPR001680">
    <property type="entry name" value="WD40_rpt"/>
</dbReference>
<dbReference type="InterPro" id="IPR036322">
    <property type="entry name" value="WD40_repeat_dom_sf"/>
</dbReference>
<organism evidence="1">
    <name type="scientific">Encephalitozoon cuniculi</name>
    <name type="common">Microsporidian parasite</name>
    <dbReference type="NCBI Taxonomy" id="6035"/>
    <lineage>
        <taxon>Eukaryota</taxon>
        <taxon>Fungi</taxon>
        <taxon>Fungi incertae sedis</taxon>
        <taxon>Microsporidia</taxon>
        <taxon>Unikaryonidae</taxon>
        <taxon>Encephalitozoon</taxon>
    </lineage>
</organism>
<proteinExistence type="predicted"/>
<sequence length="301" mass="33901">MQACIIFFSIYHRGMSDFDSTLVVETDAEKDLRLPHTRQMILVGAVSAVQCSPFPKYLYVRDRSLTVYQLAPFRQIRALEYEGDVMDMAIVKGRMVILSRDSIVTTGRDGDLVVTGDFDGRLSAIEENLGVQERGKLSVYSLETLSVLDVYEASAHYSIRDVLITSLDNIVSLYRKGRKVLEISMPERIGRLCADPLLTSMYCGADDGTIFCCGMSYSEPMAMRYHKSRIVGLDMSFCGRYLYSADAEGVICIWDTKLNVVIGKASMESEIRGMKVVYVSEWRREPGAVDNELVMLHRTVQ</sequence>
<dbReference type="InterPro" id="IPR015943">
    <property type="entry name" value="WD40/YVTN_repeat-like_dom_sf"/>
</dbReference>
<protein>
    <submittedName>
        <fullName evidence="1">Uncharacterized protein</fullName>
    </submittedName>
</protein>
<dbReference type="Pfam" id="PF00400">
    <property type="entry name" value="WD40"/>
    <property type="match status" value="1"/>
</dbReference>
<dbReference type="VEuPathDB" id="MicrosporidiaDB:AEWD_091500"/>
<dbReference type="VEuPathDB" id="MicrosporidiaDB:ECU09_1460"/>
<dbReference type="VEuPathDB" id="MicrosporidiaDB:AEWQ_091490"/>
<dbReference type="EMBL" id="KC513621">
    <property type="protein sequence ID" value="AGE96514.1"/>
    <property type="molecule type" value="Genomic_DNA"/>
</dbReference>
<dbReference type="Gene3D" id="2.130.10.10">
    <property type="entry name" value="YVTN repeat-like/Quinoprotein amine dehydrogenase"/>
    <property type="match status" value="1"/>
</dbReference>
<gene>
    <name evidence="1" type="ORF">ECU09_1460</name>
</gene>
<accession>M1JLX8</accession>
<reference evidence="1" key="1">
    <citation type="journal article" date="2013" name="Eukaryot. Cell">
        <title>Extremely Reduced Levels of Heterozygosity in the Vertebrate Pathogen Encephalitozoon cuniculi.</title>
        <authorList>
            <person name="Selman M."/>
            <person name="Sak B."/>
            <person name="Kvac M."/>
            <person name="Farinelli L."/>
            <person name="Weiss L.M."/>
            <person name="Corradi N."/>
        </authorList>
    </citation>
    <scope>NUCLEOTIDE SEQUENCE</scope>
</reference>